<dbReference type="PANTHER" id="PTHR12358">
    <property type="entry name" value="SPHINGOSINE KINASE"/>
    <property type="match status" value="1"/>
</dbReference>
<dbReference type="PROSITE" id="PS50146">
    <property type="entry name" value="DAGK"/>
    <property type="match status" value="1"/>
</dbReference>
<keyword evidence="7" id="KW-0444">Lipid biosynthesis</keyword>
<dbReference type="PANTHER" id="PTHR12358:SF54">
    <property type="entry name" value="SPHINGOSINE KINASE RELATED PROTEIN"/>
    <property type="match status" value="1"/>
</dbReference>
<dbReference type="GO" id="GO:0008654">
    <property type="term" value="P:phospholipid biosynthetic process"/>
    <property type="evidence" value="ECO:0007669"/>
    <property type="project" value="UniProtKB-KW"/>
</dbReference>
<keyword evidence="5" id="KW-0418">Kinase</keyword>
<dbReference type="Gene3D" id="3.40.50.10330">
    <property type="entry name" value="Probable inorganic polyphosphate/atp-NAD kinase, domain 1"/>
    <property type="match status" value="1"/>
</dbReference>
<comment type="similarity">
    <text evidence="2">Belongs to the diacylglycerol/lipid kinase family.</text>
</comment>
<dbReference type="SMART" id="SM00046">
    <property type="entry name" value="DAGKc"/>
    <property type="match status" value="1"/>
</dbReference>
<reference evidence="10 11" key="1">
    <citation type="submission" date="2019-04" db="EMBL/GenBank/DDBJ databases">
        <title>Genome analysis of Streptococcus suis strain WUSS424.</title>
        <authorList>
            <person name="Chen H."/>
            <person name="Gao X."/>
            <person name="Wu Z."/>
        </authorList>
    </citation>
    <scope>NUCLEOTIDE SEQUENCE [LARGE SCALE GENOMIC DNA]</scope>
    <source>
        <strain evidence="10 11">WUSS424</strain>
    </source>
</reference>
<keyword evidence="8" id="KW-1208">Phospholipid metabolism</keyword>
<sequence>MKLFILANPQAGSQGAQSLIQEVSDTYPQLVPTIFLTRGVDDEYSQIQAILAEFEPDQDALLILGGDGTLSKALTALPENIPFAYFPTGSGNDFARALAIKDIHQVMEALIEKRTTPITVLKSNFGVVVNSLDLGFAAQVIAYSEGSRTKRWLKTVGLGKLAYLLFGLRSLFGQSPLSVQVELDGEQMRLDRLFFLSLANNPYFGGGIMIWPDASPFQAQLHLVWFATGSLFYRITALLEMIFHRHKSSKIIQHCIAKEVTVIADEVIAIQIDGEVVEAREIVLNCQERRIYR</sequence>
<keyword evidence="7" id="KW-0594">Phospholipid biosynthesis</keyword>
<proteinExistence type="inferred from homology"/>
<dbReference type="OrthoDB" id="9786026at2"/>
<evidence type="ECO:0000256" key="2">
    <source>
        <dbReference type="ARBA" id="ARBA00005983"/>
    </source>
</evidence>
<evidence type="ECO:0000256" key="5">
    <source>
        <dbReference type="ARBA" id="ARBA00022777"/>
    </source>
</evidence>
<dbReference type="AlphaFoldDB" id="A0A4T2GKB5"/>
<comment type="cofactor">
    <cofactor evidence="1">
        <name>Mg(2+)</name>
        <dbReference type="ChEBI" id="CHEBI:18420"/>
    </cofactor>
</comment>
<dbReference type="InterPro" id="IPR045540">
    <property type="entry name" value="YegS/DAGK_C"/>
</dbReference>
<gene>
    <name evidence="10" type="ORF">FAJ39_06695</name>
</gene>
<keyword evidence="3" id="KW-0808">Transferase</keyword>
<feature type="domain" description="DAGKc" evidence="9">
    <location>
        <begin position="1"/>
        <end position="126"/>
    </location>
</feature>
<keyword evidence="6" id="KW-0067">ATP-binding</keyword>
<evidence type="ECO:0000256" key="3">
    <source>
        <dbReference type="ARBA" id="ARBA00022679"/>
    </source>
</evidence>
<evidence type="ECO:0000256" key="7">
    <source>
        <dbReference type="ARBA" id="ARBA00023209"/>
    </source>
</evidence>
<evidence type="ECO:0000259" key="9">
    <source>
        <dbReference type="PROSITE" id="PS50146"/>
    </source>
</evidence>
<protein>
    <recommendedName>
        <fullName evidence="9">DAGKc domain-containing protein</fullName>
    </recommendedName>
</protein>
<dbReference type="GO" id="GO:0005524">
    <property type="term" value="F:ATP binding"/>
    <property type="evidence" value="ECO:0007669"/>
    <property type="project" value="UniProtKB-KW"/>
</dbReference>
<evidence type="ECO:0000313" key="10">
    <source>
        <dbReference type="EMBL" id="TIH99247.1"/>
    </source>
</evidence>
<dbReference type="Pfam" id="PF19279">
    <property type="entry name" value="YegS_C"/>
    <property type="match status" value="1"/>
</dbReference>
<comment type="caution">
    <text evidence="10">The sequence shown here is derived from an EMBL/GenBank/DDBJ whole genome shotgun (WGS) entry which is preliminary data.</text>
</comment>
<evidence type="ECO:0000256" key="8">
    <source>
        <dbReference type="ARBA" id="ARBA00023264"/>
    </source>
</evidence>
<dbReference type="InterPro" id="IPR050187">
    <property type="entry name" value="Lipid_Phosphate_FormReg"/>
</dbReference>
<keyword evidence="4" id="KW-0547">Nucleotide-binding</keyword>
<dbReference type="Pfam" id="PF00781">
    <property type="entry name" value="DAGK_cat"/>
    <property type="match status" value="1"/>
</dbReference>
<accession>A0A4T2GKB5</accession>
<dbReference type="Gene3D" id="2.60.200.40">
    <property type="match status" value="1"/>
</dbReference>
<evidence type="ECO:0000313" key="11">
    <source>
        <dbReference type="Proteomes" id="UP000305165"/>
    </source>
</evidence>
<dbReference type="EMBL" id="SSXO01000004">
    <property type="protein sequence ID" value="TIH99247.1"/>
    <property type="molecule type" value="Genomic_DNA"/>
</dbReference>
<dbReference type="InterPro" id="IPR016064">
    <property type="entry name" value="NAD/diacylglycerol_kinase_sf"/>
</dbReference>
<name>A0A4T2GKB5_STRSU</name>
<dbReference type="InterPro" id="IPR001206">
    <property type="entry name" value="Diacylglycerol_kinase_cat_dom"/>
</dbReference>
<evidence type="ECO:0000256" key="4">
    <source>
        <dbReference type="ARBA" id="ARBA00022741"/>
    </source>
</evidence>
<dbReference type="GO" id="GO:0016301">
    <property type="term" value="F:kinase activity"/>
    <property type="evidence" value="ECO:0007669"/>
    <property type="project" value="UniProtKB-KW"/>
</dbReference>
<evidence type="ECO:0000256" key="1">
    <source>
        <dbReference type="ARBA" id="ARBA00001946"/>
    </source>
</evidence>
<dbReference type="SUPFAM" id="SSF111331">
    <property type="entry name" value="NAD kinase/diacylglycerol kinase-like"/>
    <property type="match status" value="1"/>
</dbReference>
<dbReference type="Proteomes" id="UP000305165">
    <property type="component" value="Unassembled WGS sequence"/>
</dbReference>
<evidence type="ECO:0000256" key="6">
    <source>
        <dbReference type="ARBA" id="ARBA00022840"/>
    </source>
</evidence>
<keyword evidence="7" id="KW-0443">Lipid metabolism</keyword>
<organism evidence="10 11">
    <name type="scientific">Streptococcus suis</name>
    <dbReference type="NCBI Taxonomy" id="1307"/>
    <lineage>
        <taxon>Bacteria</taxon>
        <taxon>Bacillati</taxon>
        <taxon>Bacillota</taxon>
        <taxon>Bacilli</taxon>
        <taxon>Lactobacillales</taxon>
        <taxon>Streptococcaceae</taxon>
        <taxon>Streptococcus</taxon>
    </lineage>
</organism>
<dbReference type="InterPro" id="IPR017438">
    <property type="entry name" value="ATP-NAD_kinase_N"/>
</dbReference>